<evidence type="ECO:0000256" key="1">
    <source>
        <dbReference type="SAM" id="MobiDB-lite"/>
    </source>
</evidence>
<feature type="transmembrane region" description="Helical" evidence="2">
    <location>
        <begin position="13"/>
        <end position="34"/>
    </location>
</feature>
<feature type="region of interest" description="Disordered" evidence="1">
    <location>
        <begin position="58"/>
        <end position="138"/>
    </location>
</feature>
<evidence type="ECO:0000313" key="3">
    <source>
        <dbReference type="EMBL" id="KDR21751.1"/>
    </source>
</evidence>
<proteinExistence type="predicted"/>
<dbReference type="InParanoid" id="A0A067RD08"/>
<keyword evidence="2" id="KW-0812">Transmembrane</keyword>
<keyword evidence="2" id="KW-1133">Transmembrane helix</keyword>
<accession>A0A067RD08</accession>
<keyword evidence="2" id="KW-0472">Membrane</keyword>
<keyword evidence="4" id="KW-1185">Reference proteome</keyword>
<feature type="compositionally biased region" description="Low complexity" evidence="1">
    <location>
        <begin position="124"/>
        <end position="137"/>
    </location>
</feature>
<reference evidence="3 4" key="1">
    <citation type="journal article" date="2014" name="Nat. Commun.">
        <title>Molecular traces of alternative social organization in a termite genome.</title>
        <authorList>
            <person name="Terrapon N."/>
            <person name="Li C."/>
            <person name="Robertson H.M."/>
            <person name="Ji L."/>
            <person name="Meng X."/>
            <person name="Booth W."/>
            <person name="Chen Z."/>
            <person name="Childers C.P."/>
            <person name="Glastad K.M."/>
            <person name="Gokhale K."/>
            <person name="Gowin J."/>
            <person name="Gronenberg W."/>
            <person name="Hermansen R.A."/>
            <person name="Hu H."/>
            <person name="Hunt B.G."/>
            <person name="Huylmans A.K."/>
            <person name="Khalil S.M."/>
            <person name="Mitchell R.D."/>
            <person name="Munoz-Torres M.C."/>
            <person name="Mustard J.A."/>
            <person name="Pan H."/>
            <person name="Reese J.T."/>
            <person name="Scharf M.E."/>
            <person name="Sun F."/>
            <person name="Vogel H."/>
            <person name="Xiao J."/>
            <person name="Yang W."/>
            <person name="Yang Z."/>
            <person name="Yang Z."/>
            <person name="Zhou J."/>
            <person name="Zhu J."/>
            <person name="Brent C.S."/>
            <person name="Elsik C.G."/>
            <person name="Goodisman M.A."/>
            <person name="Liberles D.A."/>
            <person name="Roe R.M."/>
            <person name="Vargo E.L."/>
            <person name="Vilcinskas A."/>
            <person name="Wang J."/>
            <person name="Bornberg-Bauer E."/>
            <person name="Korb J."/>
            <person name="Zhang G."/>
            <person name="Liebig J."/>
        </authorList>
    </citation>
    <scope>NUCLEOTIDE SEQUENCE [LARGE SCALE GENOMIC DNA]</scope>
    <source>
        <tissue evidence="3">Whole organism</tissue>
    </source>
</reference>
<gene>
    <name evidence="3" type="ORF">L798_02693</name>
</gene>
<organism evidence="3 4">
    <name type="scientific">Zootermopsis nevadensis</name>
    <name type="common">Dampwood termite</name>
    <dbReference type="NCBI Taxonomy" id="136037"/>
    <lineage>
        <taxon>Eukaryota</taxon>
        <taxon>Metazoa</taxon>
        <taxon>Ecdysozoa</taxon>
        <taxon>Arthropoda</taxon>
        <taxon>Hexapoda</taxon>
        <taxon>Insecta</taxon>
        <taxon>Pterygota</taxon>
        <taxon>Neoptera</taxon>
        <taxon>Polyneoptera</taxon>
        <taxon>Dictyoptera</taxon>
        <taxon>Blattodea</taxon>
        <taxon>Blattoidea</taxon>
        <taxon>Termitoidae</taxon>
        <taxon>Termopsidae</taxon>
        <taxon>Zootermopsis</taxon>
    </lineage>
</organism>
<dbReference type="Proteomes" id="UP000027135">
    <property type="component" value="Unassembled WGS sequence"/>
</dbReference>
<sequence length="160" mass="18305">MTVTDSELWSSGLLVYALLLAAGAGVVFLIVILCKILRRYPWAKTFQSWIKKTRWKDKPRVQETTPKVQETTPKVQKTKPKVQKTRPKNAKKRSKIISNRSSINGSTAFRAPPKRSKSRTRTTISIQPDSSISSVSSNTYNLRERNRIHKKCKCVMCYGY</sequence>
<evidence type="ECO:0000256" key="2">
    <source>
        <dbReference type="SAM" id="Phobius"/>
    </source>
</evidence>
<dbReference type="EMBL" id="KK852541">
    <property type="protein sequence ID" value="KDR21751.1"/>
    <property type="molecule type" value="Genomic_DNA"/>
</dbReference>
<dbReference type="AlphaFoldDB" id="A0A067RD08"/>
<protein>
    <submittedName>
        <fullName evidence="3">Uncharacterized protein</fullName>
    </submittedName>
</protein>
<feature type="compositionally biased region" description="Basic residues" evidence="1">
    <location>
        <begin position="76"/>
        <end position="95"/>
    </location>
</feature>
<name>A0A067RD08_ZOONE</name>
<evidence type="ECO:0000313" key="4">
    <source>
        <dbReference type="Proteomes" id="UP000027135"/>
    </source>
</evidence>